<proteinExistence type="predicted"/>
<dbReference type="AlphaFoldDB" id="A0A8J7KZQ5"/>
<evidence type="ECO:0000313" key="2">
    <source>
        <dbReference type="Proteomes" id="UP000622552"/>
    </source>
</evidence>
<reference evidence="1" key="1">
    <citation type="submission" date="2020-11" db="EMBL/GenBank/DDBJ databases">
        <title>Sequencing the genomes of 1000 actinobacteria strains.</title>
        <authorList>
            <person name="Klenk H.-P."/>
        </authorList>
    </citation>
    <scope>NUCLEOTIDE SEQUENCE</scope>
    <source>
        <strain evidence="1">DSM 45356</strain>
    </source>
</reference>
<comment type="caution">
    <text evidence="1">The sequence shown here is derived from an EMBL/GenBank/DDBJ whole genome shotgun (WGS) entry which is preliminary data.</text>
</comment>
<dbReference type="Proteomes" id="UP000622552">
    <property type="component" value="Unassembled WGS sequence"/>
</dbReference>
<accession>A0A8J7KZQ5</accession>
<gene>
    <name evidence="1" type="ORF">IW245_007676</name>
</gene>
<name>A0A8J7KZQ5_9ACTN</name>
<protein>
    <submittedName>
        <fullName evidence="1">Uncharacterized protein</fullName>
    </submittedName>
</protein>
<dbReference type="EMBL" id="JADOUF010000001">
    <property type="protein sequence ID" value="MBG6141482.1"/>
    <property type="molecule type" value="Genomic_DNA"/>
</dbReference>
<sequence length="120" mass="12914">MVAEWIVALATAGGSELVGARGTADWKAVRARFARLLARGDESRVVGEIERFDAEASSLARVDAALRPRLGMAVEYTWQVRLVALLEDHPDAASDLCTLLLAAHDPVTVRSESMPFAPSP</sequence>
<organism evidence="1 2">
    <name type="scientific">Longispora fulva</name>
    <dbReference type="NCBI Taxonomy" id="619741"/>
    <lineage>
        <taxon>Bacteria</taxon>
        <taxon>Bacillati</taxon>
        <taxon>Actinomycetota</taxon>
        <taxon>Actinomycetes</taxon>
        <taxon>Micromonosporales</taxon>
        <taxon>Micromonosporaceae</taxon>
        <taxon>Longispora</taxon>
    </lineage>
</organism>
<evidence type="ECO:0000313" key="1">
    <source>
        <dbReference type="EMBL" id="MBG6141482.1"/>
    </source>
</evidence>
<dbReference type="RefSeq" id="WP_197007887.1">
    <property type="nucleotide sequence ID" value="NZ_BONS01000013.1"/>
</dbReference>
<keyword evidence="2" id="KW-1185">Reference proteome</keyword>